<proteinExistence type="predicted"/>
<gene>
    <name evidence="1" type="ORF">S01H1_62246</name>
</gene>
<comment type="caution">
    <text evidence="1">The sequence shown here is derived from an EMBL/GenBank/DDBJ whole genome shotgun (WGS) entry which is preliminary data.</text>
</comment>
<reference evidence="1" key="1">
    <citation type="journal article" date="2014" name="Front. Microbiol.">
        <title>High frequency of phylogenetically diverse reductive dehalogenase-homologous genes in deep subseafloor sedimentary metagenomes.</title>
        <authorList>
            <person name="Kawai M."/>
            <person name="Futagami T."/>
            <person name="Toyoda A."/>
            <person name="Takaki Y."/>
            <person name="Nishi S."/>
            <person name="Hori S."/>
            <person name="Arai W."/>
            <person name="Tsubouchi T."/>
            <person name="Morono Y."/>
            <person name="Uchiyama I."/>
            <person name="Ito T."/>
            <person name="Fujiyama A."/>
            <person name="Inagaki F."/>
            <person name="Takami H."/>
        </authorList>
    </citation>
    <scope>NUCLEOTIDE SEQUENCE</scope>
    <source>
        <strain evidence="1">Expedition CK06-06</strain>
    </source>
</reference>
<accession>X0XAW3</accession>
<dbReference type="AlphaFoldDB" id="X0XAW3"/>
<protein>
    <submittedName>
        <fullName evidence="1">Uncharacterized protein</fullName>
    </submittedName>
</protein>
<organism evidence="1">
    <name type="scientific">marine sediment metagenome</name>
    <dbReference type="NCBI Taxonomy" id="412755"/>
    <lineage>
        <taxon>unclassified sequences</taxon>
        <taxon>metagenomes</taxon>
        <taxon>ecological metagenomes</taxon>
    </lineage>
</organism>
<dbReference type="EMBL" id="BARS01040872">
    <property type="protein sequence ID" value="GAG40220.1"/>
    <property type="molecule type" value="Genomic_DNA"/>
</dbReference>
<sequence>MLPNPVRVVQSKRPGAFGAGGYNLLGLGGFDTFKIKARQSVKCHYIALPYLVVTTAALVG</sequence>
<evidence type="ECO:0000313" key="1">
    <source>
        <dbReference type="EMBL" id="GAG40220.1"/>
    </source>
</evidence>
<name>X0XAW3_9ZZZZ</name>